<feature type="signal peptide" evidence="10">
    <location>
        <begin position="1"/>
        <end position="25"/>
    </location>
</feature>
<dbReference type="RefSeq" id="WP_114466678.1">
    <property type="nucleotide sequence ID" value="NZ_QPJK01000001.1"/>
</dbReference>
<protein>
    <submittedName>
        <fullName evidence="12">Cytochrome c553</fullName>
    </submittedName>
</protein>
<dbReference type="AlphaFoldDB" id="A0A368YAB8"/>
<dbReference type="InterPro" id="IPR009056">
    <property type="entry name" value="Cyt_c-like_dom"/>
</dbReference>
<feature type="binding site" description="axial binding residue" evidence="9">
    <location>
        <position position="89"/>
    </location>
    <ligand>
        <name>heme c</name>
        <dbReference type="ChEBI" id="CHEBI:61717"/>
        <label>1</label>
    </ligand>
    <ligandPart>
        <name>Fe</name>
        <dbReference type="ChEBI" id="CHEBI:18248"/>
    </ligandPart>
</feature>
<name>A0A368YAB8_9BURK</name>
<feature type="binding site" description="axial binding residue" evidence="9">
    <location>
        <position position="142"/>
    </location>
    <ligand>
        <name>heme c</name>
        <dbReference type="ChEBI" id="CHEBI:61717"/>
        <label>2</label>
    </ligand>
    <ligandPart>
        <name>Fe</name>
        <dbReference type="ChEBI" id="CHEBI:18248"/>
    </ligandPart>
</feature>
<dbReference type="Pfam" id="PF00034">
    <property type="entry name" value="Cytochrom_C"/>
    <property type="match status" value="2"/>
</dbReference>
<feature type="binding site" description="covalent" evidence="8">
    <location>
        <position position="138"/>
    </location>
    <ligand>
        <name>heme c</name>
        <dbReference type="ChEBI" id="CHEBI:61717"/>
        <label>2</label>
    </ligand>
</feature>
<dbReference type="GO" id="GO:0005506">
    <property type="term" value="F:iron ion binding"/>
    <property type="evidence" value="ECO:0007669"/>
    <property type="project" value="InterPro"/>
</dbReference>
<feature type="domain" description="Cytochrome c" evidence="11">
    <location>
        <begin position="99"/>
        <end position="211"/>
    </location>
</feature>
<dbReference type="PANTHER" id="PTHR33751:SF9">
    <property type="entry name" value="CYTOCHROME C4"/>
    <property type="match status" value="1"/>
</dbReference>
<comment type="caution">
    <text evidence="12">The sequence shown here is derived from an EMBL/GenBank/DDBJ whole genome shotgun (WGS) entry which is preliminary data.</text>
</comment>
<dbReference type="InterPro" id="IPR036909">
    <property type="entry name" value="Cyt_c-like_dom_sf"/>
</dbReference>
<feature type="chain" id="PRO_5016827039" evidence="10">
    <location>
        <begin position="26"/>
        <end position="227"/>
    </location>
</feature>
<dbReference type="EMBL" id="QPJK01000001">
    <property type="protein sequence ID" value="RCW76639.1"/>
    <property type="molecule type" value="Genomic_DNA"/>
</dbReference>
<feature type="binding site" description="covalent" evidence="8">
    <location>
        <position position="45"/>
    </location>
    <ligand>
        <name>heme c</name>
        <dbReference type="ChEBI" id="CHEBI:61717"/>
        <label>1</label>
    </ligand>
</feature>
<feature type="binding site" description="axial binding residue" evidence="9">
    <location>
        <position position="188"/>
    </location>
    <ligand>
        <name>heme c</name>
        <dbReference type="ChEBI" id="CHEBI:61717"/>
        <label>2</label>
    </ligand>
    <ligandPart>
        <name>Fe</name>
        <dbReference type="ChEBI" id="CHEBI:18248"/>
    </ligandPart>
</feature>
<evidence type="ECO:0000313" key="12">
    <source>
        <dbReference type="EMBL" id="RCW76639.1"/>
    </source>
</evidence>
<dbReference type="Gene3D" id="1.10.760.10">
    <property type="entry name" value="Cytochrome c-like domain"/>
    <property type="match status" value="2"/>
</dbReference>
<evidence type="ECO:0000256" key="2">
    <source>
        <dbReference type="ARBA" id="ARBA00022448"/>
    </source>
</evidence>
<gene>
    <name evidence="12" type="ORF">DES41_1011247</name>
</gene>
<keyword evidence="4 9" id="KW-0479">Metal-binding</keyword>
<feature type="binding site" description="axial binding residue" evidence="9">
    <location>
        <position position="46"/>
    </location>
    <ligand>
        <name>heme c</name>
        <dbReference type="ChEBI" id="CHEBI:61717"/>
        <label>1</label>
    </ligand>
    <ligandPart>
        <name>Fe</name>
        <dbReference type="ChEBI" id="CHEBI:18248"/>
    </ligandPart>
</feature>
<dbReference type="GO" id="GO:0042597">
    <property type="term" value="C:periplasmic space"/>
    <property type="evidence" value="ECO:0007669"/>
    <property type="project" value="UniProtKB-SubCell"/>
</dbReference>
<evidence type="ECO:0000256" key="6">
    <source>
        <dbReference type="ARBA" id="ARBA00022982"/>
    </source>
</evidence>
<comment type="subcellular location">
    <subcellularLocation>
        <location evidence="1">Periplasm</location>
    </subcellularLocation>
</comment>
<proteinExistence type="predicted"/>
<keyword evidence="3 8" id="KW-0349">Heme</keyword>
<evidence type="ECO:0000256" key="9">
    <source>
        <dbReference type="PIRSR" id="PIRSR000005-2"/>
    </source>
</evidence>
<dbReference type="PANTHER" id="PTHR33751">
    <property type="entry name" value="CBB3-TYPE CYTOCHROME C OXIDASE SUBUNIT FIXP"/>
    <property type="match status" value="1"/>
</dbReference>
<evidence type="ECO:0000256" key="1">
    <source>
        <dbReference type="ARBA" id="ARBA00004418"/>
    </source>
</evidence>
<evidence type="ECO:0000256" key="7">
    <source>
        <dbReference type="ARBA" id="ARBA00023004"/>
    </source>
</evidence>
<comment type="PTM">
    <text evidence="8">Binds 2 heme c groups covalently per subunit.</text>
</comment>
<feature type="binding site" description="covalent" evidence="8">
    <location>
        <position position="141"/>
    </location>
    <ligand>
        <name>heme c</name>
        <dbReference type="ChEBI" id="CHEBI:61717"/>
        <label>2</label>
    </ligand>
</feature>
<dbReference type="GO" id="GO:0009055">
    <property type="term" value="F:electron transfer activity"/>
    <property type="evidence" value="ECO:0007669"/>
    <property type="project" value="InterPro"/>
</dbReference>
<dbReference type="PIRSF" id="PIRSF000005">
    <property type="entry name" value="Cytochrome_c4"/>
    <property type="match status" value="1"/>
</dbReference>
<keyword evidence="2" id="KW-0813">Transport</keyword>
<dbReference type="InterPro" id="IPR024167">
    <property type="entry name" value="Cytochrome_c4-like"/>
</dbReference>
<evidence type="ECO:0000256" key="3">
    <source>
        <dbReference type="ARBA" id="ARBA00022617"/>
    </source>
</evidence>
<evidence type="ECO:0000313" key="13">
    <source>
        <dbReference type="Proteomes" id="UP000252884"/>
    </source>
</evidence>
<sequence length="227" mass="23789">MNKLKTTVFALAVASVTALGLPAMAQQIKGDPKAGLGKADMCIGCHGIVGYQTAFPEVYKVPKISGQGAPYIAAALNAYKTGDRRHPTMRGIAESLNDQDIADLAAFYSTHVEDAPTPPEQAKEPNAQVAALLQKGACVSCHGANFAKPIDGSYPKIAGQHADYLFVALKAYKTGASPGLVGRSNGVMAPLAKQFSNAELKAISNYLAGLEGGLQVVPESRFRTSQK</sequence>
<keyword evidence="13" id="KW-1185">Reference proteome</keyword>
<keyword evidence="5" id="KW-0574">Periplasm</keyword>
<dbReference type="GO" id="GO:0020037">
    <property type="term" value="F:heme binding"/>
    <property type="evidence" value="ECO:0007669"/>
    <property type="project" value="InterPro"/>
</dbReference>
<accession>A0A368YAB8</accession>
<dbReference type="SUPFAM" id="SSF46626">
    <property type="entry name" value="Cytochrome c"/>
    <property type="match status" value="2"/>
</dbReference>
<dbReference type="PROSITE" id="PS51007">
    <property type="entry name" value="CYTC"/>
    <property type="match status" value="1"/>
</dbReference>
<keyword evidence="10" id="KW-0732">Signal</keyword>
<evidence type="ECO:0000256" key="10">
    <source>
        <dbReference type="SAM" id="SignalP"/>
    </source>
</evidence>
<feature type="binding site" description="covalent" evidence="8">
    <location>
        <position position="42"/>
    </location>
    <ligand>
        <name>heme c</name>
        <dbReference type="ChEBI" id="CHEBI:61717"/>
        <label>1</label>
    </ligand>
</feature>
<reference evidence="12 13" key="1">
    <citation type="submission" date="2018-07" db="EMBL/GenBank/DDBJ databases">
        <title>Genomic Encyclopedia of Type Strains, Phase IV (KMG-IV): sequencing the most valuable type-strain genomes for metagenomic binning, comparative biology and taxonomic classification.</title>
        <authorList>
            <person name="Goeker M."/>
        </authorList>
    </citation>
    <scope>NUCLEOTIDE SEQUENCE [LARGE SCALE GENOMIC DNA]</scope>
    <source>
        <strain evidence="12 13">DSM 21634</strain>
    </source>
</reference>
<keyword evidence="7 9" id="KW-0408">Iron</keyword>
<evidence type="ECO:0000256" key="5">
    <source>
        <dbReference type="ARBA" id="ARBA00022764"/>
    </source>
</evidence>
<evidence type="ECO:0000259" key="11">
    <source>
        <dbReference type="PROSITE" id="PS51007"/>
    </source>
</evidence>
<evidence type="ECO:0000256" key="8">
    <source>
        <dbReference type="PIRSR" id="PIRSR000005-1"/>
    </source>
</evidence>
<dbReference type="Proteomes" id="UP000252884">
    <property type="component" value="Unassembled WGS sequence"/>
</dbReference>
<keyword evidence="6" id="KW-0249">Electron transport</keyword>
<organism evidence="12 13">
    <name type="scientific">Pseudorhodoferax soli</name>
    <dbReference type="NCBI Taxonomy" id="545864"/>
    <lineage>
        <taxon>Bacteria</taxon>
        <taxon>Pseudomonadati</taxon>
        <taxon>Pseudomonadota</taxon>
        <taxon>Betaproteobacteria</taxon>
        <taxon>Burkholderiales</taxon>
        <taxon>Comamonadaceae</taxon>
    </lineage>
</organism>
<evidence type="ECO:0000256" key="4">
    <source>
        <dbReference type="ARBA" id="ARBA00022723"/>
    </source>
</evidence>
<dbReference type="InterPro" id="IPR050597">
    <property type="entry name" value="Cytochrome_c_Oxidase_Subunit"/>
</dbReference>
<dbReference type="OrthoDB" id="9796421at2"/>